<evidence type="ECO:0008006" key="4">
    <source>
        <dbReference type="Google" id="ProtNLM"/>
    </source>
</evidence>
<name>A0A1M5VKG9_FLAJO</name>
<accession>A0A1M5VKG9</accession>
<sequence length="154" mass="17677">MTMTHLKYFEKNGRQYTLKREYGFGIIVSVGMAAFAAAGLWLNEAVMFWIFGILAVLCFISIWMKHVSIDMNKKEITAKIGLIAPPVRIPLQDFQNFELVRIKQYMLTTNTSLNAYYLKDGKEKCVMIAQAFTSRKIQNLANEIDEILNSNEHS</sequence>
<feature type="transmembrane region" description="Helical" evidence="1">
    <location>
        <begin position="46"/>
        <end position="64"/>
    </location>
</feature>
<protein>
    <recommendedName>
        <fullName evidence="4">DUF304 domain-containing protein</fullName>
    </recommendedName>
</protein>
<keyword evidence="1" id="KW-1133">Transmembrane helix</keyword>
<evidence type="ECO:0000313" key="2">
    <source>
        <dbReference type="EMBL" id="SHH75739.1"/>
    </source>
</evidence>
<dbReference type="AlphaFoldDB" id="A0A1M5VKG9"/>
<keyword evidence="1" id="KW-0472">Membrane</keyword>
<evidence type="ECO:0000256" key="1">
    <source>
        <dbReference type="SAM" id="Phobius"/>
    </source>
</evidence>
<organism evidence="2 3">
    <name type="scientific">Flavobacterium johnsoniae</name>
    <name type="common">Cytophaga johnsonae</name>
    <dbReference type="NCBI Taxonomy" id="986"/>
    <lineage>
        <taxon>Bacteria</taxon>
        <taxon>Pseudomonadati</taxon>
        <taxon>Bacteroidota</taxon>
        <taxon>Flavobacteriia</taxon>
        <taxon>Flavobacteriales</taxon>
        <taxon>Flavobacteriaceae</taxon>
        <taxon>Flavobacterium</taxon>
    </lineage>
</organism>
<proteinExistence type="predicted"/>
<gene>
    <name evidence="2" type="ORF">SAMN05444388_11830</name>
</gene>
<keyword evidence="1" id="KW-0812">Transmembrane</keyword>
<reference evidence="2 3" key="1">
    <citation type="submission" date="2016-11" db="EMBL/GenBank/DDBJ databases">
        <authorList>
            <person name="Jaros S."/>
            <person name="Januszkiewicz K."/>
            <person name="Wedrychowicz H."/>
        </authorList>
    </citation>
    <scope>NUCLEOTIDE SEQUENCE [LARGE SCALE GENOMIC DNA]</scope>
    <source>
        <strain evidence="2 3">DSM 6792</strain>
    </source>
</reference>
<feature type="transmembrane region" description="Helical" evidence="1">
    <location>
        <begin position="21"/>
        <end position="40"/>
    </location>
</feature>
<dbReference type="EMBL" id="FQWH01000018">
    <property type="protein sequence ID" value="SHH75739.1"/>
    <property type="molecule type" value="Genomic_DNA"/>
</dbReference>
<dbReference type="Proteomes" id="UP000184112">
    <property type="component" value="Unassembled WGS sequence"/>
</dbReference>
<evidence type="ECO:0000313" key="3">
    <source>
        <dbReference type="Proteomes" id="UP000184112"/>
    </source>
</evidence>